<organism evidence="1">
    <name type="scientific">Arundo donax</name>
    <name type="common">Giant reed</name>
    <name type="synonym">Donax arundinaceus</name>
    <dbReference type="NCBI Taxonomy" id="35708"/>
    <lineage>
        <taxon>Eukaryota</taxon>
        <taxon>Viridiplantae</taxon>
        <taxon>Streptophyta</taxon>
        <taxon>Embryophyta</taxon>
        <taxon>Tracheophyta</taxon>
        <taxon>Spermatophyta</taxon>
        <taxon>Magnoliopsida</taxon>
        <taxon>Liliopsida</taxon>
        <taxon>Poales</taxon>
        <taxon>Poaceae</taxon>
        <taxon>PACMAD clade</taxon>
        <taxon>Arundinoideae</taxon>
        <taxon>Arundineae</taxon>
        <taxon>Arundo</taxon>
    </lineage>
</organism>
<proteinExistence type="predicted"/>
<sequence>MLRVRFEVVERRIVGS</sequence>
<reference evidence="1" key="2">
    <citation type="journal article" date="2015" name="Data Brief">
        <title>Shoot transcriptome of the giant reed, Arundo donax.</title>
        <authorList>
            <person name="Barrero R.A."/>
            <person name="Guerrero F.D."/>
            <person name="Moolhuijzen P."/>
            <person name="Goolsby J.A."/>
            <person name="Tidwell J."/>
            <person name="Bellgard S.E."/>
            <person name="Bellgard M.I."/>
        </authorList>
    </citation>
    <scope>NUCLEOTIDE SEQUENCE</scope>
    <source>
        <tissue evidence="1">Shoot tissue taken approximately 20 cm above the soil surface</tissue>
    </source>
</reference>
<protein>
    <submittedName>
        <fullName evidence="1">Uncharacterized protein</fullName>
    </submittedName>
</protein>
<dbReference type="AlphaFoldDB" id="A0A0A8YTW7"/>
<dbReference type="EMBL" id="GBRH01269012">
    <property type="protein sequence ID" value="JAD28883.1"/>
    <property type="molecule type" value="Transcribed_RNA"/>
</dbReference>
<accession>A0A0A8YTW7</accession>
<reference evidence="1" key="1">
    <citation type="submission" date="2014-09" db="EMBL/GenBank/DDBJ databases">
        <authorList>
            <person name="Magalhaes I.L.F."/>
            <person name="Oliveira U."/>
            <person name="Santos F.R."/>
            <person name="Vidigal T.H.D.A."/>
            <person name="Brescovit A.D."/>
            <person name="Santos A.J."/>
        </authorList>
    </citation>
    <scope>NUCLEOTIDE SEQUENCE</scope>
    <source>
        <tissue evidence="1">Shoot tissue taken approximately 20 cm above the soil surface</tissue>
    </source>
</reference>
<name>A0A0A8YTW7_ARUDO</name>
<evidence type="ECO:0000313" key="1">
    <source>
        <dbReference type="EMBL" id="JAD28883.1"/>
    </source>
</evidence>